<sequence length="220" mass="24170">MAASLIAKTAMFQLSKAFPKTLSLRPSIKVSRICLSTAASKRPEGRDAYESANPRAEFAYRVDTSSDEDYAHDAKEKTEETAGMASDKANEMTDRAAETSRSANETMRQKANEYAQDTKEIAQSARDKAKEGTEKASQTAHEWKEKSKEGAHGVTEKTEEVAGTVVGKAKQTAQGAWDAAKGTGQKIKETVVGKNKEGKMDEDVVDLRRRVELEGDERKY</sequence>
<proteinExistence type="predicted"/>
<dbReference type="PANTHER" id="PTHR47372:SF5">
    <property type="entry name" value="LATE EMBRYOGENESIS ABUNDANT PROTEIN (LEA) FAMILY PROTEIN"/>
    <property type="match status" value="1"/>
</dbReference>
<protein>
    <submittedName>
        <fullName evidence="2">AP2/B3-like transcriptional factor family protein</fullName>
    </submittedName>
</protein>
<evidence type="ECO:0000256" key="1">
    <source>
        <dbReference type="SAM" id="MobiDB-lite"/>
    </source>
</evidence>
<feature type="compositionally biased region" description="Basic and acidic residues" evidence="1">
    <location>
        <begin position="69"/>
        <end position="80"/>
    </location>
</feature>
<feature type="compositionally biased region" description="Basic and acidic residues" evidence="1">
    <location>
        <begin position="88"/>
        <end position="98"/>
    </location>
</feature>
<gene>
    <name evidence="2" type="ORF">F3Y22_tig00110592pilonHSYRG00018</name>
</gene>
<dbReference type="AlphaFoldDB" id="A0A6A3A7M6"/>
<feature type="region of interest" description="Disordered" evidence="1">
    <location>
        <begin position="62"/>
        <end position="166"/>
    </location>
</feature>
<dbReference type="EMBL" id="VEPZ02001042">
    <property type="protein sequence ID" value="KAE8699132.1"/>
    <property type="molecule type" value="Genomic_DNA"/>
</dbReference>
<feature type="compositionally biased region" description="Basic and acidic residues" evidence="1">
    <location>
        <begin position="141"/>
        <end position="160"/>
    </location>
</feature>
<evidence type="ECO:0000313" key="2">
    <source>
        <dbReference type="EMBL" id="KAE8699132.1"/>
    </source>
</evidence>
<comment type="caution">
    <text evidence="2">The sequence shown here is derived from an EMBL/GenBank/DDBJ whole genome shotgun (WGS) entry which is preliminary data.</text>
</comment>
<dbReference type="PANTHER" id="PTHR47372">
    <property type="entry name" value="DAUER UP-REGULATED-RELATED"/>
    <property type="match status" value="1"/>
</dbReference>
<name>A0A6A3A7M6_HIBSY</name>
<keyword evidence="3" id="KW-1185">Reference proteome</keyword>
<evidence type="ECO:0000313" key="3">
    <source>
        <dbReference type="Proteomes" id="UP000436088"/>
    </source>
</evidence>
<dbReference type="OrthoDB" id="6363407at2759"/>
<dbReference type="Gene3D" id="1.10.287.700">
    <property type="entry name" value="Helix hairpin bin"/>
    <property type="match status" value="1"/>
</dbReference>
<organism evidence="2 3">
    <name type="scientific">Hibiscus syriacus</name>
    <name type="common">Rose of Sharon</name>
    <dbReference type="NCBI Taxonomy" id="106335"/>
    <lineage>
        <taxon>Eukaryota</taxon>
        <taxon>Viridiplantae</taxon>
        <taxon>Streptophyta</taxon>
        <taxon>Embryophyta</taxon>
        <taxon>Tracheophyta</taxon>
        <taxon>Spermatophyta</taxon>
        <taxon>Magnoliopsida</taxon>
        <taxon>eudicotyledons</taxon>
        <taxon>Gunneridae</taxon>
        <taxon>Pentapetalae</taxon>
        <taxon>rosids</taxon>
        <taxon>malvids</taxon>
        <taxon>Malvales</taxon>
        <taxon>Malvaceae</taxon>
        <taxon>Malvoideae</taxon>
        <taxon>Hibiscus</taxon>
    </lineage>
</organism>
<reference evidence="2" key="1">
    <citation type="submission" date="2019-09" db="EMBL/GenBank/DDBJ databases">
        <title>Draft genome information of white flower Hibiscus syriacus.</title>
        <authorList>
            <person name="Kim Y.-M."/>
        </authorList>
    </citation>
    <scope>NUCLEOTIDE SEQUENCE [LARGE SCALE GENOMIC DNA]</scope>
    <source>
        <strain evidence="2">YM2019G1</strain>
    </source>
</reference>
<feature type="compositionally biased region" description="Basic and acidic residues" evidence="1">
    <location>
        <begin position="107"/>
        <end position="134"/>
    </location>
</feature>
<dbReference type="Proteomes" id="UP000436088">
    <property type="component" value="Unassembled WGS sequence"/>
</dbReference>
<accession>A0A6A3A7M6</accession>